<evidence type="ECO:0000313" key="2">
    <source>
        <dbReference type="Proteomes" id="UP001574673"/>
    </source>
</evidence>
<proteinExistence type="predicted"/>
<name>A0ABV4UGF7_9RHOO</name>
<dbReference type="InterPro" id="IPR022385">
    <property type="entry name" value="Rhs_assc_core"/>
</dbReference>
<comment type="caution">
    <text evidence="1">The sequence shown here is derived from an EMBL/GenBank/DDBJ whole genome shotgun (WGS) entry which is preliminary data.</text>
</comment>
<gene>
    <name evidence="1" type="ORF">ABCS64_06555</name>
</gene>
<dbReference type="Proteomes" id="UP001574673">
    <property type="component" value="Unassembled WGS sequence"/>
</dbReference>
<protein>
    <submittedName>
        <fullName evidence="1">RHS repeat-associated core domain-containing protein</fullName>
    </submittedName>
</protein>
<dbReference type="NCBIfam" id="TIGR03696">
    <property type="entry name" value="Rhs_assc_core"/>
    <property type="match status" value="1"/>
</dbReference>
<dbReference type="Pfam" id="PF09533">
    <property type="entry name" value="DUF2380"/>
    <property type="match status" value="1"/>
</dbReference>
<sequence length="159" mass="18463">MGRFVFQDPIGLLGGDNLYQYAPNPTFWIDPNGLIKCTGITAGGQKRTTPEWRRRHGPASLREHHLIPQKMLRNIKFIDQLKKNGISDPIAFIHRQISIIDNEKHTQIHCNGWNNDFEAWFKANPSFTQKDLQNQLKLMMRNYNLPRGSRSFARSYGKN</sequence>
<dbReference type="InterPro" id="IPR011755">
    <property type="entry name" value="CHP02269_MYXXA"/>
</dbReference>
<dbReference type="EMBL" id="JBEUWX010000002">
    <property type="protein sequence ID" value="MFA9949979.1"/>
    <property type="molecule type" value="Genomic_DNA"/>
</dbReference>
<organism evidence="1 2">
    <name type="scientific">Dentiradicibacter hellwigii</name>
    <dbReference type="NCBI Taxonomy" id="3149053"/>
    <lineage>
        <taxon>Bacteria</taxon>
        <taxon>Pseudomonadati</taxon>
        <taxon>Pseudomonadota</taxon>
        <taxon>Betaproteobacteria</taxon>
        <taxon>Rhodocyclales</taxon>
        <taxon>Rhodocyclaceae</taxon>
        <taxon>Dentiradicibacter</taxon>
    </lineage>
</organism>
<evidence type="ECO:0000313" key="1">
    <source>
        <dbReference type="EMBL" id="MFA9949979.1"/>
    </source>
</evidence>
<reference evidence="2" key="1">
    <citation type="submission" date="2024-06" db="EMBL/GenBank/DDBJ databases">
        <title>Radixoralia hellwigii gen. nov., sp nov., isolated from a root canal in the human oral cavity.</title>
        <authorList>
            <person name="Bartsch S."/>
            <person name="Wittmer A."/>
            <person name="Schulz A.-K."/>
            <person name="Neumann-Schaal M."/>
            <person name="Wolf J."/>
            <person name="Gronow S."/>
            <person name="Tennert C."/>
            <person name="Haecker G."/>
            <person name="Cieplik F."/>
            <person name="Al-Ahmad A."/>
        </authorList>
    </citation>
    <scope>NUCLEOTIDE SEQUENCE [LARGE SCALE GENOMIC DNA]</scope>
    <source>
        <strain evidence="2">Wk13</strain>
    </source>
</reference>
<accession>A0ABV4UGF7</accession>
<keyword evidence="2" id="KW-1185">Reference proteome</keyword>
<dbReference type="Gene3D" id="2.180.10.10">
    <property type="entry name" value="RHS repeat-associated core"/>
    <property type="match status" value="1"/>
</dbReference>